<feature type="domain" description="MobA/VirD2-like nuclease" evidence="1">
    <location>
        <begin position="17"/>
        <end position="154"/>
    </location>
</feature>
<dbReference type="AlphaFoldDB" id="A0A5K7SEI3"/>
<gene>
    <name evidence="2" type="ORF">AQPE_4035</name>
</gene>
<dbReference type="InterPro" id="IPR005094">
    <property type="entry name" value="Endonuclease_MobA/VirD2"/>
</dbReference>
<protein>
    <submittedName>
        <fullName evidence="2">Conjugative transposon mobilization protein BF0132</fullName>
    </submittedName>
</protein>
<dbReference type="KEGG" id="anf:AQPE_4035"/>
<name>A0A5K7SEI3_9BACT</name>
<dbReference type="EMBL" id="AP018694">
    <property type="protein sequence ID" value="BBE19847.1"/>
    <property type="molecule type" value="Genomic_DNA"/>
</dbReference>
<proteinExistence type="predicted"/>
<sequence length="310" mass="36667">MVIVIHQASSTANAFFYNERKAKEGKATFYHSRNTSSANPFIYSAQHRHQIFKRIEDANTRVKNKGLHISFNPTINDMIRIGEKGIRTELDNLMKQLGYGNQPYLVYRHADIDRVHFHIVSTRIDKQSGKKIKDNFEKEKVQTFIRELEQTYQLKNDDPKEKIDLKFTAYSKNLKQNLENLFVELNRMDFITSKQMYNDALKLFHVEIRQVQKGHLVFVTDGNENPIRHPIKMSDFQERPRFYQSKRKAEKIELGNGYTTDKSNNSIKNYQGNSRMLFDLLRLIPNYSGKRSFGQKKQLIKIKRKGQRRW</sequence>
<evidence type="ECO:0000313" key="2">
    <source>
        <dbReference type="EMBL" id="BBE19847.1"/>
    </source>
</evidence>
<organism evidence="2 3">
    <name type="scientific">Aquipluma nitroreducens</name>
    <dbReference type="NCBI Taxonomy" id="2010828"/>
    <lineage>
        <taxon>Bacteria</taxon>
        <taxon>Pseudomonadati</taxon>
        <taxon>Bacteroidota</taxon>
        <taxon>Bacteroidia</taxon>
        <taxon>Marinilabiliales</taxon>
        <taxon>Prolixibacteraceae</taxon>
        <taxon>Aquipluma</taxon>
    </lineage>
</organism>
<dbReference type="Proteomes" id="UP001193389">
    <property type="component" value="Chromosome"/>
</dbReference>
<accession>A0A5K7SEI3</accession>
<evidence type="ECO:0000313" key="3">
    <source>
        <dbReference type="Proteomes" id="UP001193389"/>
    </source>
</evidence>
<evidence type="ECO:0000259" key="1">
    <source>
        <dbReference type="Pfam" id="PF03432"/>
    </source>
</evidence>
<reference evidence="2" key="1">
    <citation type="journal article" date="2020" name="Int. J. Syst. Evol. Microbiol.">
        <title>Aquipluma nitroreducens gen. nov. sp. nov., a novel facultatively anaerobic bacterium isolated from a freshwater lake.</title>
        <authorList>
            <person name="Watanabe M."/>
            <person name="Kojima H."/>
            <person name="Fukui M."/>
        </authorList>
    </citation>
    <scope>NUCLEOTIDE SEQUENCE</scope>
    <source>
        <strain evidence="2">MeG22</strain>
    </source>
</reference>
<dbReference type="Pfam" id="PF03432">
    <property type="entry name" value="Relaxase"/>
    <property type="match status" value="1"/>
</dbReference>
<dbReference type="RefSeq" id="WP_318348056.1">
    <property type="nucleotide sequence ID" value="NZ_AP018694.1"/>
</dbReference>
<keyword evidence="3" id="KW-1185">Reference proteome</keyword>